<protein>
    <submittedName>
        <fullName evidence="1">Uncharacterized protein</fullName>
    </submittedName>
</protein>
<comment type="caution">
    <text evidence="1">The sequence shown here is derived from an EMBL/GenBank/DDBJ whole genome shotgun (WGS) entry which is preliminary data.</text>
</comment>
<reference evidence="1" key="1">
    <citation type="submission" date="2007-10" db="EMBL/GenBank/DDBJ databases">
        <authorList>
            <person name="Fulton L."/>
            <person name="Clifton S."/>
            <person name="Fulton B."/>
            <person name="Xu J."/>
            <person name="Minx P."/>
            <person name="Pepin K.H."/>
            <person name="Johnson M."/>
            <person name="Thiruvilangam P."/>
            <person name="Bhonagiri V."/>
            <person name="Nash W.E."/>
            <person name="Mardis E.R."/>
            <person name="Wilson R.K."/>
        </authorList>
    </citation>
    <scope>NUCLEOTIDE SEQUENCE [LARGE SCALE GENOMIC DNA]</scope>
    <source>
        <strain evidence="1">DSM 17216</strain>
    </source>
</reference>
<dbReference type="AlphaFoldDB" id="B0MTY6"/>
<dbReference type="Proteomes" id="UP000005819">
    <property type="component" value="Unassembled WGS sequence"/>
</dbReference>
<reference evidence="1" key="2">
    <citation type="submission" date="2013-09" db="EMBL/GenBank/DDBJ databases">
        <title>Draft genome sequence of Alistipes putredinis (DSM 17216).</title>
        <authorList>
            <person name="Sudarsanam P."/>
            <person name="Ley R."/>
            <person name="Guruge J."/>
            <person name="Turnbaugh P.J."/>
            <person name="Mahowald M."/>
            <person name="Liep D."/>
            <person name="Gordon J."/>
        </authorList>
    </citation>
    <scope>NUCLEOTIDE SEQUENCE</scope>
    <source>
        <strain evidence="1">DSM 17216</strain>
    </source>
</reference>
<name>B0MTY6_9BACT</name>
<proteinExistence type="predicted"/>
<evidence type="ECO:0000313" key="1">
    <source>
        <dbReference type="EMBL" id="EDS04641.1"/>
    </source>
</evidence>
<gene>
    <name evidence="1" type="ORF">ALIPUT_00514</name>
</gene>
<dbReference type="HOGENOM" id="CLU_2679514_0_0_10"/>
<accession>B0MTY6</accession>
<evidence type="ECO:0000313" key="2">
    <source>
        <dbReference type="Proteomes" id="UP000005819"/>
    </source>
</evidence>
<sequence>MFGVITSYANYLHLFSILGGIFRPFSLIPTGKYIKYVPSGPRLVVSKPAPLKSKRVAGCGASFAPSRSSRLGNT</sequence>
<dbReference type="EMBL" id="ABFK02000016">
    <property type="protein sequence ID" value="EDS04641.1"/>
    <property type="molecule type" value="Genomic_DNA"/>
</dbReference>
<organism evidence="1 2">
    <name type="scientific">Alistipes putredinis DSM 17216</name>
    <dbReference type="NCBI Taxonomy" id="445970"/>
    <lineage>
        <taxon>Bacteria</taxon>
        <taxon>Pseudomonadati</taxon>
        <taxon>Bacteroidota</taxon>
        <taxon>Bacteroidia</taxon>
        <taxon>Bacteroidales</taxon>
        <taxon>Rikenellaceae</taxon>
        <taxon>Alistipes</taxon>
    </lineage>
</organism>
<keyword evidence="2" id="KW-1185">Reference proteome</keyword>